<proteinExistence type="predicted"/>
<evidence type="ECO:0000313" key="1">
    <source>
        <dbReference type="EMBL" id="MBR8533930.1"/>
    </source>
</evidence>
<dbReference type="EMBL" id="JAGTAR010000001">
    <property type="protein sequence ID" value="MBR8533930.1"/>
    <property type="molecule type" value="Genomic_DNA"/>
</dbReference>
<dbReference type="AlphaFoldDB" id="A0A941F221"/>
<reference evidence="1" key="2">
    <citation type="submission" date="2021-04" db="EMBL/GenBank/DDBJ databases">
        <authorList>
            <person name="Zhang T."/>
            <person name="Zhang Y."/>
            <person name="Lu D."/>
            <person name="Zuo D."/>
            <person name="Du Z."/>
        </authorList>
    </citation>
    <scope>NUCLEOTIDE SEQUENCE</scope>
    <source>
        <strain evidence="1">JR1</strain>
    </source>
</reference>
<gene>
    <name evidence="1" type="ORF">KDU71_00025</name>
</gene>
<protein>
    <submittedName>
        <fullName evidence="1">Uncharacterized protein</fullName>
    </submittedName>
</protein>
<organism evidence="1 2">
    <name type="scientific">Carboxylicivirga sediminis</name>
    <dbReference type="NCBI Taxonomy" id="2006564"/>
    <lineage>
        <taxon>Bacteria</taxon>
        <taxon>Pseudomonadati</taxon>
        <taxon>Bacteroidota</taxon>
        <taxon>Bacteroidia</taxon>
        <taxon>Marinilabiliales</taxon>
        <taxon>Marinilabiliaceae</taxon>
        <taxon>Carboxylicivirga</taxon>
    </lineage>
</organism>
<dbReference type="Proteomes" id="UP000679220">
    <property type="component" value="Unassembled WGS sequence"/>
</dbReference>
<reference evidence="1" key="1">
    <citation type="journal article" date="2018" name="Int. J. Syst. Evol. Microbiol.">
        <title>Carboxylicivirga sediminis sp. nov., isolated from coastal sediment.</title>
        <authorList>
            <person name="Wang F.Q."/>
            <person name="Ren L.H."/>
            <person name="Zou R.J."/>
            <person name="Sun Y.Z."/>
            <person name="Liu X.J."/>
            <person name="Jiang F."/>
            <person name="Liu L.J."/>
        </authorList>
    </citation>
    <scope>NUCLEOTIDE SEQUENCE</scope>
    <source>
        <strain evidence="1">JR1</strain>
    </source>
</reference>
<evidence type="ECO:0000313" key="2">
    <source>
        <dbReference type="Proteomes" id="UP000679220"/>
    </source>
</evidence>
<comment type="caution">
    <text evidence="1">The sequence shown here is derived from an EMBL/GenBank/DDBJ whole genome shotgun (WGS) entry which is preliminary data.</text>
</comment>
<accession>A0A941F221</accession>
<keyword evidence="2" id="KW-1185">Reference proteome</keyword>
<dbReference type="RefSeq" id="WP_212187840.1">
    <property type="nucleotide sequence ID" value="NZ_JAGTAR010000001.1"/>
</dbReference>
<sequence length="48" mass="5731">MKKYDDVDLDDMFFGNPPEKIKFQAALKKILDNIVELKKIPTEKRKYD</sequence>
<name>A0A941F221_9BACT</name>